<reference evidence="2 3" key="1">
    <citation type="submission" date="2020-04" db="EMBL/GenBank/DDBJ databases">
        <title>Donghicola sp., a member of the Rhodobacteraceae family isolated from mangrove forest in Thailand.</title>
        <authorList>
            <person name="Charoenyingcharoen P."/>
            <person name="Yukphan P."/>
        </authorList>
    </citation>
    <scope>NUCLEOTIDE SEQUENCE [LARGE SCALE GENOMIC DNA]</scope>
    <source>
        <strain evidence="2 3">B5-SW-15</strain>
    </source>
</reference>
<evidence type="ECO:0000256" key="1">
    <source>
        <dbReference type="SAM" id="SignalP"/>
    </source>
</evidence>
<dbReference type="Pfam" id="PF06776">
    <property type="entry name" value="IalB"/>
    <property type="match status" value="1"/>
</dbReference>
<dbReference type="RefSeq" id="WP_177157037.1">
    <property type="nucleotide sequence ID" value="NZ_JABCJE010000002.1"/>
</dbReference>
<keyword evidence="1" id="KW-0732">Signal</keyword>
<dbReference type="InterPro" id="IPR038696">
    <property type="entry name" value="IalB_sf"/>
</dbReference>
<feature type="signal peptide" evidence="1">
    <location>
        <begin position="1"/>
        <end position="22"/>
    </location>
</feature>
<feature type="chain" id="PRO_5032913973" evidence="1">
    <location>
        <begin position="23"/>
        <end position="197"/>
    </location>
</feature>
<accession>A0A850Q846</accession>
<evidence type="ECO:0000313" key="3">
    <source>
        <dbReference type="Proteomes" id="UP000592216"/>
    </source>
</evidence>
<organism evidence="2 3">
    <name type="scientific">Donghicola mangrovi</name>
    <dbReference type="NCBI Taxonomy" id="2729614"/>
    <lineage>
        <taxon>Bacteria</taxon>
        <taxon>Pseudomonadati</taxon>
        <taxon>Pseudomonadota</taxon>
        <taxon>Alphaproteobacteria</taxon>
        <taxon>Rhodobacterales</taxon>
        <taxon>Roseobacteraceae</taxon>
        <taxon>Donghicola</taxon>
    </lineage>
</organism>
<dbReference type="Gene3D" id="2.60.40.1880">
    <property type="entry name" value="Invasion associated locus B (IalB) protein"/>
    <property type="match status" value="1"/>
</dbReference>
<dbReference type="AlphaFoldDB" id="A0A850Q846"/>
<evidence type="ECO:0000313" key="2">
    <source>
        <dbReference type="EMBL" id="NVO22920.1"/>
    </source>
</evidence>
<proteinExistence type="predicted"/>
<gene>
    <name evidence="2" type="ORF">HJ536_06065</name>
</gene>
<name>A0A850Q846_9RHOB</name>
<sequence length="197" mass="20788">MPKSYLSLTLAALLALGTPVLAQDAAAPAEGSAQTQVDLGEKVDADGNALGTTYDAETKGDWTIRCLRTEAEQDPCEMNQMLNDQDGNSVAEVSMFKLPDGQPAVAGATIATPLDTLLTEQLMISIDGGAAKKYPFRFCTRQGCFAQIGFTAAEIESFKKGKVATLVIVPRVAPDQQVKLGLSLSGFTDAFATIPAR</sequence>
<comment type="caution">
    <text evidence="2">The sequence shown here is derived from an EMBL/GenBank/DDBJ whole genome shotgun (WGS) entry which is preliminary data.</text>
</comment>
<dbReference type="Proteomes" id="UP000592216">
    <property type="component" value="Unassembled WGS sequence"/>
</dbReference>
<protein>
    <submittedName>
        <fullName evidence="2">Invasion associated locus B family protein</fullName>
    </submittedName>
</protein>
<dbReference type="EMBL" id="JABCJE010000002">
    <property type="protein sequence ID" value="NVO22920.1"/>
    <property type="molecule type" value="Genomic_DNA"/>
</dbReference>
<dbReference type="InterPro" id="IPR010642">
    <property type="entry name" value="Invasion_prot_B"/>
</dbReference>